<gene>
    <name evidence="3" type="ORF">B6N23_08690</name>
</gene>
<feature type="coiled-coil region" evidence="1">
    <location>
        <begin position="75"/>
        <end position="102"/>
    </location>
</feature>
<sequence>MTLRSNTLLKVLVPALLVIVLLIVVRGLSSGGDPSTDDETGEADPTLTLSDDELQALGIEGDTPRDTVATLVGHVQAMRSDLEQAQAETQALRDQNERLMTRNQDVDGAIDEALRRERERLRQEIGQSQPDSSMLGTLQRQLDQLRRQVDGQRDDDDDLPIGLGLEGGGGPSGTAYSGPGSAQALTWVEPLDAQEDERGRGETTFPTRFGEAAGELGEAAQRGSSAVESRVTGRHDEASVEPVYTLPENSTLMGSVAMTALLGRVPIDGTVNDPYPFKVVIGRENLTANGVTLPEVESAIVSGTATGDWTLSCVRGQVNSMTFVFEDGTVRTLPAPEDVNSGDASGRTTIGWLSDPRGLPCIPGDRKTNAQQFLLTSFILGAAEQSANAVAMGEVTTSVDSGGVVSGLTGSSGRYAASQALAGGVSDVRQWVQERFGQTFDAVYVPPGQPVAIHIERELPIDYETQGRRVRYDRTGADVLDLP</sequence>
<reference evidence="3 4" key="1">
    <citation type="submission" date="2023-08" db="EMBL/GenBank/DDBJ databases">
        <title>Transcriptome Analysis of Halomonas alkalicola CICC 11012s to Identify the Genes Involved in Alkaline Tolerances.</title>
        <authorList>
            <person name="Zhai L."/>
        </authorList>
    </citation>
    <scope>NUCLEOTIDE SEQUENCE [LARGE SCALE GENOMIC DNA]</scope>
    <source>
        <strain evidence="3 4">CICC 11012s</strain>
    </source>
</reference>
<dbReference type="Proteomes" id="UP001235344">
    <property type="component" value="Chromosome"/>
</dbReference>
<dbReference type="InterPro" id="IPR021207">
    <property type="entry name" value="Integr_conj_element_PFL4705"/>
</dbReference>
<accession>A0ABY9H2J7</accession>
<evidence type="ECO:0000313" key="3">
    <source>
        <dbReference type="EMBL" id="WLI71910.1"/>
    </source>
</evidence>
<keyword evidence="4" id="KW-1185">Reference proteome</keyword>
<organism evidence="3 4">
    <name type="scientific">Halomonas alkalicola</name>
    <dbReference type="NCBI Taxonomy" id="1930622"/>
    <lineage>
        <taxon>Bacteria</taxon>
        <taxon>Pseudomonadati</taxon>
        <taxon>Pseudomonadota</taxon>
        <taxon>Gammaproteobacteria</taxon>
        <taxon>Oceanospirillales</taxon>
        <taxon>Halomonadaceae</taxon>
        <taxon>Halomonas</taxon>
    </lineage>
</organism>
<dbReference type="NCBIfam" id="TIGR03752">
    <property type="entry name" value="conj_TIGR03752"/>
    <property type="match status" value="1"/>
</dbReference>
<protein>
    <submittedName>
        <fullName evidence="3">TIGR03752 family integrating conjugative element protein</fullName>
    </submittedName>
</protein>
<dbReference type="EMBL" id="CP131913">
    <property type="protein sequence ID" value="WLI71910.1"/>
    <property type="molecule type" value="Genomic_DNA"/>
</dbReference>
<keyword evidence="1" id="KW-0175">Coiled coil</keyword>
<dbReference type="RefSeq" id="WP_305497864.1">
    <property type="nucleotide sequence ID" value="NZ_CP131913.1"/>
</dbReference>
<evidence type="ECO:0000256" key="1">
    <source>
        <dbReference type="SAM" id="Coils"/>
    </source>
</evidence>
<feature type="region of interest" description="Disordered" evidence="2">
    <location>
        <begin position="146"/>
        <end position="176"/>
    </location>
</feature>
<evidence type="ECO:0000256" key="2">
    <source>
        <dbReference type="SAM" id="MobiDB-lite"/>
    </source>
</evidence>
<evidence type="ECO:0000313" key="4">
    <source>
        <dbReference type="Proteomes" id="UP001235344"/>
    </source>
</evidence>
<name>A0ABY9H2J7_9GAMM</name>
<proteinExistence type="predicted"/>